<dbReference type="GO" id="GO:0000139">
    <property type="term" value="C:Golgi membrane"/>
    <property type="evidence" value="ECO:0000318"/>
    <property type="project" value="GO_Central"/>
</dbReference>
<dbReference type="RefSeq" id="XP_002110484.1">
    <property type="nucleotide sequence ID" value="XM_002110448.1"/>
</dbReference>
<protein>
    <recommendedName>
        <fullName evidence="3">Arrestin C-terminal-like domain-containing protein</fullName>
    </recommendedName>
</protein>
<dbReference type="Pfam" id="PF08737">
    <property type="entry name" value="Rgp1"/>
    <property type="match status" value="1"/>
</dbReference>
<dbReference type="AlphaFoldDB" id="B3RSC1"/>
<dbReference type="STRING" id="10228.B3RSC1"/>
<dbReference type="InterPro" id="IPR014848">
    <property type="entry name" value="Rgp1"/>
</dbReference>
<name>B3RSC1_TRIAD</name>
<dbReference type="EMBL" id="DS985243">
    <property type="protein sequence ID" value="EDV26488.1"/>
    <property type="molecule type" value="Genomic_DNA"/>
</dbReference>
<sequence>MIEVKASLIGRNVYVAGEQLHCIITLTNVAQSDNVKSTINLFNNDNKDDTGVERLAWSTAQIHCQCVVNESRINVPQEYKNTQRNSDQAVDIGTYFAPNRGDAGHSAYLSKPQVLCCDLILGPGVSKTFHYVETLPYNCPPSYRGNNVKYAYKLSIGFQKLHSSMKLLRIPMRVININGVDDMQQYMETEPTEIPTNPFLSHLKKESSFLDNALEVLSIQASRRNLGCYSITSKSGLVGKFILYKVAYRLGEDIVGYFDFAEAQVSCLQQQLVFPTVTLELYLICKHDSEKTSLDLSKIM</sequence>
<dbReference type="InParanoid" id="B3RSC1"/>
<organism evidence="1 2">
    <name type="scientific">Trichoplax adhaerens</name>
    <name type="common">Trichoplax reptans</name>
    <dbReference type="NCBI Taxonomy" id="10228"/>
    <lineage>
        <taxon>Eukaryota</taxon>
        <taxon>Metazoa</taxon>
        <taxon>Placozoa</taxon>
        <taxon>Uniplacotomia</taxon>
        <taxon>Trichoplacea</taxon>
        <taxon>Trichoplacidae</taxon>
        <taxon>Trichoplax</taxon>
    </lineage>
</organism>
<dbReference type="GeneID" id="6752240"/>
<proteinExistence type="predicted"/>
<dbReference type="OMA" id="IPMRVIN"/>
<gene>
    <name evidence="1" type="ORF">TRIADDRAFT_54544</name>
</gene>
<dbReference type="eggNOG" id="KOG4469">
    <property type="taxonomic scope" value="Eukaryota"/>
</dbReference>
<dbReference type="HOGENOM" id="CLU_928515_0_0_1"/>
<evidence type="ECO:0008006" key="3">
    <source>
        <dbReference type="Google" id="ProtNLM"/>
    </source>
</evidence>
<keyword evidence="2" id="KW-1185">Reference proteome</keyword>
<dbReference type="PhylomeDB" id="B3RSC1"/>
<dbReference type="KEGG" id="tad:TRIADDRAFT_54544"/>
<dbReference type="GO" id="GO:0005829">
    <property type="term" value="C:cytosol"/>
    <property type="evidence" value="ECO:0007669"/>
    <property type="project" value="GOC"/>
</dbReference>
<reference evidence="1 2" key="1">
    <citation type="journal article" date="2008" name="Nature">
        <title>The Trichoplax genome and the nature of placozoans.</title>
        <authorList>
            <person name="Srivastava M."/>
            <person name="Begovic E."/>
            <person name="Chapman J."/>
            <person name="Putnam N.H."/>
            <person name="Hellsten U."/>
            <person name="Kawashima T."/>
            <person name="Kuo A."/>
            <person name="Mitros T."/>
            <person name="Salamov A."/>
            <person name="Carpenter M.L."/>
            <person name="Signorovitch A.Y."/>
            <person name="Moreno M.A."/>
            <person name="Kamm K."/>
            <person name="Grimwood J."/>
            <person name="Schmutz J."/>
            <person name="Shapiro H."/>
            <person name="Grigoriev I.V."/>
            <person name="Buss L.W."/>
            <person name="Schierwater B."/>
            <person name="Dellaporta S.L."/>
            <person name="Rokhsar D.S."/>
        </authorList>
    </citation>
    <scope>NUCLEOTIDE SEQUENCE [LARGE SCALE GENOMIC DNA]</scope>
    <source>
        <strain evidence="1 2">Grell-BS-1999</strain>
    </source>
</reference>
<dbReference type="CTD" id="6752240"/>
<accession>B3RSC1</accession>
<dbReference type="GO" id="GO:0042147">
    <property type="term" value="P:retrograde transport, endosome to Golgi"/>
    <property type="evidence" value="ECO:0000318"/>
    <property type="project" value="GO_Central"/>
</dbReference>
<dbReference type="Proteomes" id="UP000009022">
    <property type="component" value="Unassembled WGS sequence"/>
</dbReference>
<dbReference type="GO" id="GO:0034066">
    <property type="term" value="C:Ric1-Rgp1 guanyl-nucleotide exchange factor complex"/>
    <property type="evidence" value="ECO:0000318"/>
    <property type="project" value="GO_Central"/>
</dbReference>
<evidence type="ECO:0000313" key="1">
    <source>
        <dbReference type="EMBL" id="EDV26488.1"/>
    </source>
</evidence>
<evidence type="ECO:0000313" key="2">
    <source>
        <dbReference type="Proteomes" id="UP000009022"/>
    </source>
</evidence>
<dbReference type="OrthoDB" id="1918at2759"/>
<dbReference type="PANTHER" id="PTHR12507">
    <property type="entry name" value="REDUCED GROWTH PHENOTYPE 1 RGP1, YEAST -RELATED"/>
    <property type="match status" value="1"/>
</dbReference>